<dbReference type="InParanoid" id="C5KGQ1"/>
<feature type="coiled-coil region" evidence="1">
    <location>
        <begin position="954"/>
        <end position="981"/>
    </location>
</feature>
<keyword evidence="1" id="KW-0175">Coiled coil</keyword>
<dbReference type="AlphaFoldDB" id="C5KGQ1"/>
<organism evidence="4">
    <name type="scientific">Perkinsus marinus (strain ATCC 50983 / TXsc)</name>
    <dbReference type="NCBI Taxonomy" id="423536"/>
    <lineage>
        <taxon>Eukaryota</taxon>
        <taxon>Sar</taxon>
        <taxon>Alveolata</taxon>
        <taxon>Perkinsozoa</taxon>
        <taxon>Perkinsea</taxon>
        <taxon>Perkinsida</taxon>
        <taxon>Perkinsidae</taxon>
        <taxon>Perkinsus</taxon>
    </lineage>
</organism>
<keyword evidence="4" id="KW-1185">Reference proteome</keyword>
<dbReference type="EMBL" id="GG673027">
    <property type="protein sequence ID" value="EER16319.1"/>
    <property type="molecule type" value="Genomic_DNA"/>
</dbReference>
<dbReference type="Proteomes" id="UP000007800">
    <property type="component" value="Unassembled WGS sequence"/>
</dbReference>
<name>C5KGQ1_PERM5</name>
<protein>
    <submittedName>
        <fullName evidence="3">Paramyosin, putative</fullName>
    </submittedName>
</protein>
<feature type="region of interest" description="Disordered" evidence="2">
    <location>
        <begin position="16"/>
        <end position="59"/>
    </location>
</feature>
<feature type="compositionally biased region" description="Acidic residues" evidence="2">
    <location>
        <begin position="913"/>
        <end position="923"/>
    </location>
</feature>
<evidence type="ECO:0000256" key="2">
    <source>
        <dbReference type="SAM" id="MobiDB-lite"/>
    </source>
</evidence>
<feature type="region of interest" description="Disordered" evidence="2">
    <location>
        <begin position="861"/>
        <end position="925"/>
    </location>
</feature>
<feature type="coiled-coil region" evidence="1">
    <location>
        <begin position="185"/>
        <end position="212"/>
    </location>
</feature>
<dbReference type="RefSeq" id="XP_002784523.1">
    <property type="nucleotide sequence ID" value="XM_002784477.1"/>
</dbReference>
<proteinExistence type="predicted"/>
<feature type="compositionally biased region" description="Polar residues" evidence="2">
    <location>
        <begin position="1212"/>
        <end position="1221"/>
    </location>
</feature>
<evidence type="ECO:0000256" key="1">
    <source>
        <dbReference type="SAM" id="Coils"/>
    </source>
</evidence>
<feature type="compositionally biased region" description="Basic and acidic residues" evidence="2">
    <location>
        <begin position="1176"/>
        <end position="1194"/>
    </location>
</feature>
<evidence type="ECO:0000313" key="4">
    <source>
        <dbReference type="Proteomes" id="UP000007800"/>
    </source>
</evidence>
<dbReference type="OrthoDB" id="441437at2759"/>
<accession>C5KGQ1</accession>
<sequence length="1221" mass="134875">MSGRLLPPLNVVAPAAGLPSNKGGIQFVRGGGNVSLPPPPPRSPEGSNPEVADGGIRPHRWRRILNNNPAHREAHDNEEEEDATLTTIRRQMGYILDRMERQEDRIEAVAMKMDSNNQIYTRLLRKLQSQISINEQARDEFTTMARQLRGASKAQVDLRTRVASLEAEGMSDHKVEAIVHKTITERGLMVLNEELQEALAEVKEQQSRLSIGLLGVGGKVDTITERDGGDSLGKETVLSTAGLDAAMSRVSRQIAAVQEACFFEVARRHDDILQLISSMETEMTSKIDSARDRAIAEATKGREEAIRMIHDDLLGFIKSLISEHEHRMEASVKEVRNTAVTDVAGIRRSLMDLESKTNTAMDDSRKAMRSAKQASHQLETLARVIDAEVQGRGSFDDSDRARVLEADLLDKMAAFEATVLDSVKGIRKEVTEAQQALTDAITKEASSRAQECHTLAALLRDGIRRVSSSQVTDVHGLQKEVESIRRKVHRKAANDADRADRLSRYIDDKVNGMMTSMLTKDGAWANTIEELQQRIEDVSICGKEALEDLKQELREEMDSLGSGGQQMARDLVASEASRLEGIIRTLSTRMDRRGVADDKRYAEWQRQWEGRCSGVLEAVAWEANKREAFDDGLKGREGEVMEEEDRAAALKGLTTDLDDLRLAVDGMVRAFLESLDEQVTMRLDASLKGRSIPIGDEGQRMVSSNRLSLGATKEAMSPTAAAGDVMGEEDLAVGGGNRDGVGTLHTPTKDRLETIKETMLGRLEAMEEATRMLREEVSGRLEGKGESTDESTQTTEDVGLKMGKDATTMAEGMDGVLHIEDRREEIAARCSAIHQQLHHLIATSSSSSAIHTRQIHDDDALCQKPTYHTSDNTAEKRDNERRQSVGMDARPIEEEEERREGGDTRGLERIRTEDDDDNNDDPIIEGPALAAGEAAAESTEQQQLLLQEVIDGIHKDMDDHVRQLQDDINKTREACEAVVLEGYPSGSSRRKQQSRRASLTGAVAAEGLKRMLDDRTATLRQKNAITTEEIQHLREELGRVSESLRTSLQEDRERLVMEMEERYAHIARMGTTTEAFKESMQKEWNTVKEDLSTVVANTVRGHVKDIDNTINIFLSQLAGMAALDNSLPLQEEDVSVEESSSSPLPPPPSSTDVVAAVHVVHHHRAAGNSEAMVHASTDDPHGYHEEDIPRDNIIKDSTPMKMKGAAEGGNGSNATNATPDE</sequence>
<gene>
    <name evidence="3" type="ORF">Pmar_PMAR029450</name>
</gene>
<feature type="region of interest" description="Disordered" evidence="2">
    <location>
        <begin position="1129"/>
        <end position="1151"/>
    </location>
</feature>
<feature type="compositionally biased region" description="Basic and acidic residues" evidence="2">
    <location>
        <begin position="898"/>
        <end position="912"/>
    </location>
</feature>
<reference evidence="3 4" key="1">
    <citation type="submission" date="2008-07" db="EMBL/GenBank/DDBJ databases">
        <authorList>
            <person name="El-Sayed N."/>
            <person name="Caler E."/>
            <person name="Inman J."/>
            <person name="Amedeo P."/>
            <person name="Hass B."/>
            <person name="Wortman J."/>
        </authorList>
    </citation>
    <scope>NUCLEOTIDE SEQUENCE [LARGE SCALE GENOMIC DNA]</scope>
    <source>
        <strain evidence="4">ATCC 50983 / TXsc</strain>
    </source>
</reference>
<dbReference type="GeneID" id="9063377"/>
<feature type="region of interest" description="Disordered" evidence="2">
    <location>
        <begin position="1164"/>
        <end position="1221"/>
    </location>
</feature>
<evidence type="ECO:0000313" key="3">
    <source>
        <dbReference type="EMBL" id="EER16319.1"/>
    </source>
</evidence>
<feature type="compositionally biased region" description="Basic and acidic residues" evidence="2">
    <location>
        <begin position="873"/>
        <end position="883"/>
    </location>
</feature>